<evidence type="ECO:0000256" key="2">
    <source>
        <dbReference type="ARBA" id="ARBA00022475"/>
    </source>
</evidence>
<feature type="transmembrane region" description="Helical" evidence="6">
    <location>
        <begin position="357"/>
        <end position="380"/>
    </location>
</feature>
<evidence type="ECO:0000256" key="6">
    <source>
        <dbReference type="SAM" id="Phobius"/>
    </source>
</evidence>
<protein>
    <submittedName>
        <fullName evidence="9">ABC transporter permease</fullName>
    </submittedName>
</protein>
<dbReference type="InterPro" id="IPR025857">
    <property type="entry name" value="MacB_PCD"/>
</dbReference>
<evidence type="ECO:0000313" key="9">
    <source>
        <dbReference type="EMBL" id="MCX2744013.1"/>
    </source>
</evidence>
<evidence type="ECO:0000259" key="7">
    <source>
        <dbReference type="Pfam" id="PF02687"/>
    </source>
</evidence>
<feature type="transmembrane region" description="Helical" evidence="6">
    <location>
        <begin position="308"/>
        <end position="337"/>
    </location>
</feature>
<dbReference type="Pfam" id="PF12704">
    <property type="entry name" value="MacB_PCD"/>
    <property type="match status" value="1"/>
</dbReference>
<name>A0ABT3RRL7_9BACT</name>
<evidence type="ECO:0000256" key="3">
    <source>
        <dbReference type="ARBA" id="ARBA00022692"/>
    </source>
</evidence>
<evidence type="ECO:0000313" key="10">
    <source>
        <dbReference type="Proteomes" id="UP001209885"/>
    </source>
</evidence>
<keyword evidence="4 6" id="KW-1133">Transmembrane helix</keyword>
<feature type="domain" description="ABC3 transporter permease C-terminal" evidence="7">
    <location>
        <begin position="266"/>
        <end position="385"/>
    </location>
</feature>
<proteinExistence type="predicted"/>
<dbReference type="PANTHER" id="PTHR30287:SF1">
    <property type="entry name" value="INNER MEMBRANE PROTEIN"/>
    <property type="match status" value="1"/>
</dbReference>
<feature type="transmembrane region" description="Helical" evidence="6">
    <location>
        <begin position="427"/>
        <end position="452"/>
    </location>
</feature>
<dbReference type="Pfam" id="PF02687">
    <property type="entry name" value="FtsX"/>
    <property type="match status" value="2"/>
</dbReference>
<evidence type="ECO:0000256" key="1">
    <source>
        <dbReference type="ARBA" id="ARBA00004651"/>
    </source>
</evidence>
<dbReference type="InterPro" id="IPR038766">
    <property type="entry name" value="Membrane_comp_ABC_pdt"/>
</dbReference>
<dbReference type="PANTHER" id="PTHR30287">
    <property type="entry name" value="MEMBRANE COMPONENT OF PREDICTED ABC SUPERFAMILY METABOLITE UPTAKE TRANSPORTER"/>
    <property type="match status" value="1"/>
</dbReference>
<evidence type="ECO:0000256" key="4">
    <source>
        <dbReference type="ARBA" id="ARBA00022989"/>
    </source>
</evidence>
<feature type="domain" description="ABC3 transporter permease C-terminal" evidence="7">
    <location>
        <begin position="724"/>
        <end position="838"/>
    </location>
</feature>
<keyword evidence="5 6" id="KW-0472">Membrane</keyword>
<keyword evidence="10" id="KW-1185">Reference proteome</keyword>
<feature type="transmembrane region" description="Helical" evidence="6">
    <location>
        <begin position="27"/>
        <end position="47"/>
    </location>
</feature>
<feature type="transmembrane region" description="Helical" evidence="6">
    <location>
        <begin position="401"/>
        <end position="421"/>
    </location>
</feature>
<dbReference type="Proteomes" id="UP001209885">
    <property type="component" value="Unassembled WGS sequence"/>
</dbReference>
<gene>
    <name evidence="9" type="ORF">OO013_09065</name>
</gene>
<feature type="transmembrane region" description="Helical" evidence="6">
    <location>
        <begin position="773"/>
        <end position="796"/>
    </location>
</feature>
<reference evidence="9 10" key="1">
    <citation type="submission" date="2022-11" db="EMBL/GenBank/DDBJ databases">
        <title>The characterization of three novel Bacteroidetes species and genomic analysis of their roles in tidal elemental geochemical cycles.</title>
        <authorList>
            <person name="Ma K."/>
        </authorList>
    </citation>
    <scope>NUCLEOTIDE SEQUENCE [LARGE SCALE GENOMIC DNA]</scope>
    <source>
        <strain evidence="9 10">M17</strain>
    </source>
</reference>
<evidence type="ECO:0000259" key="8">
    <source>
        <dbReference type="Pfam" id="PF12704"/>
    </source>
</evidence>
<feature type="transmembrane region" description="Helical" evidence="6">
    <location>
        <begin position="480"/>
        <end position="498"/>
    </location>
</feature>
<evidence type="ECO:0000256" key="5">
    <source>
        <dbReference type="ARBA" id="ARBA00023136"/>
    </source>
</evidence>
<dbReference type="EMBL" id="JAPFQN010000005">
    <property type="protein sequence ID" value="MCX2744013.1"/>
    <property type="molecule type" value="Genomic_DNA"/>
</dbReference>
<keyword evidence="2" id="KW-1003">Cell membrane</keyword>
<keyword evidence="3 6" id="KW-0812">Transmembrane</keyword>
<comment type="subcellular location">
    <subcellularLocation>
        <location evidence="1">Cell membrane</location>
        <topology evidence="1">Multi-pass membrane protein</topology>
    </subcellularLocation>
</comment>
<feature type="transmembrane region" description="Helical" evidence="6">
    <location>
        <begin position="263"/>
        <end position="287"/>
    </location>
</feature>
<accession>A0ABT3RRL7</accession>
<organism evidence="9 10">
    <name type="scientific">Mangrovivirga halotolerans</name>
    <dbReference type="NCBI Taxonomy" id="2993936"/>
    <lineage>
        <taxon>Bacteria</taxon>
        <taxon>Pseudomonadati</taxon>
        <taxon>Bacteroidota</taxon>
        <taxon>Cytophagia</taxon>
        <taxon>Cytophagales</taxon>
        <taxon>Mangrovivirgaceae</taxon>
        <taxon>Mangrovivirga</taxon>
    </lineage>
</organism>
<dbReference type="InterPro" id="IPR003838">
    <property type="entry name" value="ABC3_permease_C"/>
</dbReference>
<feature type="transmembrane region" description="Helical" evidence="6">
    <location>
        <begin position="808"/>
        <end position="828"/>
    </location>
</feature>
<feature type="domain" description="MacB-like periplasmic core" evidence="8">
    <location>
        <begin position="28"/>
        <end position="203"/>
    </location>
</feature>
<sequence length="847" mass="94261">MMKPGNRSFKWKALMAYRDGKRSIGKLILIVNGIILGIGALVAINSFSAGLKNQIDNEAKELLGADIEITSRNNEIPKEVYDLADSLNMQISEEVRFASMAYFPKTGDSRLVNVRAVEESFPFYGEIETSPAGKGKTFNREKKAVVEQSLMNQFNANIGDQVKIGEKQYPIAAAITKIPGESGFASSFATPVYIPLSTIEETGLIQFGSRITYKAYLKYPAKFNQNIFEEVIKPKLEALEVRFDDVEERKEELGEAYSDLGSFLNLTAFIALLLGCLGVGSSIHSYIKEKTNQTAILRCLGTTGRTAMQIYLIQILTVAFIGSVIGAGIGVIIQFILPELFKDFIPFDIEMMLHIPSIISGIATGIIVTLLFALIPLIRAKNVSPLQAIRSSVQPVKIPRINYLLYLLLIIFIYLFSFYQMKNALGAVYFTIAILFSFGILWTVAQGIIYLVKKFFPAKASFIWRQGLANLFRPNNQTTTLVMSAGLGTALLCTIYLTQDLLLSKVNFVSSGERPSIVAFDVQSDQIDSLEELTQQKDMPVISSVPIVTIKLHSIKGRPVEEIDKDTTTQIRGWVLNREYRVTYRDHLIDSEELIEGEFIGEVKKGEPVYISLDEGLAKDMKVEVGDNLTFNVQGALIETTVGSIRKVNWQRLQTNFLVLFPEGVLNKAPKFHVLLTRAETPEATASYRNTVARDFPNISIIDLNLVINTIENIVDKISYIVQFMAWLCILTGILVLYSSIRSSKDARLRENVLLRTIGANKKQVRGIIFTEYLILGTLSAFTGILIAILGSWLLAYFSFETEFNFSVFPLLIIFAIIAGLIVTIGVINSKSATRSSPLEVLRKEAA</sequence>
<dbReference type="RefSeq" id="WP_266056481.1">
    <property type="nucleotide sequence ID" value="NZ_JAPFQN010000005.1"/>
</dbReference>
<comment type="caution">
    <text evidence="9">The sequence shown here is derived from an EMBL/GenBank/DDBJ whole genome shotgun (WGS) entry which is preliminary data.</text>
</comment>
<feature type="transmembrane region" description="Helical" evidence="6">
    <location>
        <begin position="720"/>
        <end position="741"/>
    </location>
</feature>